<feature type="transmembrane region" description="Helical" evidence="1">
    <location>
        <begin position="79"/>
        <end position="98"/>
    </location>
</feature>
<sequence length="117" mass="12575">MNERNPEELGTGALIAQLFRESRDWARAEIGFYKTLLRDRLDAAKMAAAFGIAGAVLANAALIALLVGLIIALMPVVGIVWSIVIVIGVTLATAGLLVRAAIRRMQQVTASTKREEM</sequence>
<organism evidence="2 3">
    <name type="scientific">Stakelama saccharophila</name>
    <dbReference type="NCBI Taxonomy" id="3075605"/>
    <lineage>
        <taxon>Bacteria</taxon>
        <taxon>Pseudomonadati</taxon>
        <taxon>Pseudomonadota</taxon>
        <taxon>Alphaproteobacteria</taxon>
        <taxon>Sphingomonadales</taxon>
        <taxon>Sphingomonadaceae</taxon>
        <taxon>Stakelama</taxon>
    </lineage>
</organism>
<reference evidence="2 3" key="1">
    <citation type="submission" date="2023-09" db="EMBL/GenBank/DDBJ databases">
        <authorList>
            <person name="Rey-Velasco X."/>
        </authorList>
    </citation>
    <scope>NUCLEOTIDE SEQUENCE [LARGE SCALE GENOMIC DNA]</scope>
    <source>
        <strain evidence="2 3">W311</strain>
    </source>
</reference>
<evidence type="ECO:0000313" key="2">
    <source>
        <dbReference type="EMBL" id="WNO55042.1"/>
    </source>
</evidence>
<keyword evidence="1" id="KW-0472">Membrane</keyword>
<protein>
    <submittedName>
        <fullName evidence="2">Phage holin family protein</fullName>
    </submittedName>
</protein>
<keyword evidence="1" id="KW-1133">Transmembrane helix</keyword>
<evidence type="ECO:0000256" key="1">
    <source>
        <dbReference type="SAM" id="Phobius"/>
    </source>
</evidence>
<dbReference type="Proteomes" id="UP001302249">
    <property type="component" value="Chromosome"/>
</dbReference>
<keyword evidence="3" id="KW-1185">Reference proteome</keyword>
<gene>
    <name evidence="2" type="ORF">RPR59_07305</name>
</gene>
<dbReference type="Pfam" id="PF07332">
    <property type="entry name" value="Phage_holin_3_6"/>
    <property type="match status" value="1"/>
</dbReference>
<dbReference type="EMBL" id="CP135076">
    <property type="protein sequence ID" value="WNO55042.1"/>
    <property type="molecule type" value="Genomic_DNA"/>
</dbReference>
<keyword evidence="1" id="KW-0812">Transmembrane</keyword>
<name>A0ABZ0BC71_9SPHN</name>
<dbReference type="InterPro" id="IPR009937">
    <property type="entry name" value="Phage_holin_3_6"/>
</dbReference>
<evidence type="ECO:0000313" key="3">
    <source>
        <dbReference type="Proteomes" id="UP001302249"/>
    </source>
</evidence>
<proteinExistence type="predicted"/>
<feature type="transmembrane region" description="Helical" evidence="1">
    <location>
        <begin position="47"/>
        <end position="73"/>
    </location>
</feature>
<accession>A0ABZ0BC71</accession>
<dbReference type="RefSeq" id="WP_313918186.1">
    <property type="nucleotide sequence ID" value="NZ_CP135076.1"/>
</dbReference>